<evidence type="ECO:0000313" key="1">
    <source>
        <dbReference type="EMBL" id="URI15914.1"/>
    </source>
</evidence>
<name>A0ABY4SNT7_9CAUL</name>
<proteinExistence type="predicted"/>
<dbReference type="PROSITE" id="PS51257">
    <property type="entry name" value="PROKAR_LIPOPROTEIN"/>
    <property type="match status" value="1"/>
</dbReference>
<organism evidence="1 2">
    <name type="scientific">Brevundimonas albigilva</name>
    <dbReference type="NCBI Taxonomy" id="1312364"/>
    <lineage>
        <taxon>Bacteria</taxon>
        <taxon>Pseudomonadati</taxon>
        <taxon>Pseudomonadota</taxon>
        <taxon>Alphaproteobacteria</taxon>
        <taxon>Caulobacterales</taxon>
        <taxon>Caulobacteraceae</taxon>
        <taxon>Brevundimonas</taxon>
    </lineage>
</organism>
<gene>
    <name evidence="1" type="ORF">M8231_02675</name>
</gene>
<dbReference type="Proteomes" id="UP001055429">
    <property type="component" value="Chromosome"/>
</dbReference>
<protein>
    <recommendedName>
        <fullName evidence="3">Lipoprotein</fullName>
    </recommendedName>
</protein>
<dbReference type="RefSeq" id="WP_250202185.1">
    <property type="nucleotide sequence ID" value="NZ_CP097649.1"/>
</dbReference>
<sequence length="97" mass="10528">MRYPAFALCLLLTACATKPEPEPQIRTVVQEVRVPVPVDCGPDVGPRPAYVATPEAIAAAQGIYQLGVLVVSELLQLRVRNEVLETVYEACRSPRPG</sequence>
<reference evidence="1" key="1">
    <citation type="submission" date="2022-05" db="EMBL/GenBank/DDBJ databases">
        <title>Brevundimonas albigilva TT17 genome sequence.</title>
        <authorList>
            <person name="Lee K."/>
            <person name="Son H."/>
        </authorList>
    </citation>
    <scope>NUCLEOTIDE SEQUENCE</scope>
    <source>
        <strain evidence="1">TT17</strain>
    </source>
</reference>
<accession>A0ABY4SNT7</accession>
<evidence type="ECO:0008006" key="3">
    <source>
        <dbReference type="Google" id="ProtNLM"/>
    </source>
</evidence>
<dbReference type="EMBL" id="CP097649">
    <property type="protein sequence ID" value="URI15914.1"/>
    <property type="molecule type" value="Genomic_DNA"/>
</dbReference>
<keyword evidence="2" id="KW-1185">Reference proteome</keyword>
<evidence type="ECO:0000313" key="2">
    <source>
        <dbReference type="Proteomes" id="UP001055429"/>
    </source>
</evidence>